<keyword evidence="2" id="KW-1185">Reference proteome</keyword>
<organism evidence="1 2">
    <name type="scientific">Vreelandella olivaria</name>
    <dbReference type="NCBI Taxonomy" id="390919"/>
    <lineage>
        <taxon>Bacteria</taxon>
        <taxon>Pseudomonadati</taxon>
        <taxon>Pseudomonadota</taxon>
        <taxon>Gammaproteobacteria</taxon>
        <taxon>Oceanospirillales</taxon>
        <taxon>Halomonadaceae</taxon>
        <taxon>Vreelandella</taxon>
    </lineage>
</organism>
<proteinExistence type="predicted"/>
<sequence length="75" mass="8576">MVSGYGKTAEVKAMEGIWAATINKIKAMCTPENLHAYLQRTNDKQGNARDSYVLNLKHDHFKVIEDDKQNLKRLN</sequence>
<accession>A0ABM7GC76</accession>
<name>A0ABM7GC76_9GAMM</name>
<gene>
    <name evidence="1" type="ORF">HORIV_04300</name>
</gene>
<reference evidence="2" key="1">
    <citation type="journal article" date="2019" name="Microbiol. Resour. Announc.">
        <title>Complete Genome Sequence of Halomonas olivaria, a Moderately Halophilic Bacterium Isolated from Olive Processing Effluents, Obtained by Nanopore Sequencing.</title>
        <authorList>
            <person name="Nagata S."/>
            <person name="Ii K.M."/>
            <person name="Tsukimi T."/>
            <person name="Miura M.C."/>
            <person name="Galipon J."/>
            <person name="Arakawa K."/>
        </authorList>
    </citation>
    <scope>NUCLEOTIDE SEQUENCE [LARGE SCALE GENOMIC DNA]</scope>
    <source>
        <strain evidence="2">TYRC17</strain>
    </source>
</reference>
<evidence type="ECO:0000313" key="2">
    <source>
        <dbReference type="Proteomes" id="UP000289555"/>
    </source>
</evidence>
<dbReference type="Proteomes" id="UP000289555">
    <property type="component" value="Chromosome"/>
</dbReference>
<evidence type="ECO:0000313" key="1">
    <source>
        <dbReference type="EMBL" id="BBI48009.1"/>
    </source>
</evidence>
<protein>
    <submittedName>
        <fullName evidence="1">Uncharacterized protein</fullName>
    </submittedName>
</protein>
<dbReference type="EMBL" id="AP019416">
    <property type="protein sequence ID" value="BBI48009.1"/>
    <property type="molecule type" value="Genomic_DNA"/>
</dbReference>